<dbReference type="Proteomes" id="UP000471293">
    <property type="component" value="Unassembled WGS sequence"/>
</dbReference>
<gene>
    <name evidence="3" type="ORF">G3I29_20250</name>
    <name evidence="2" type="ORF">STHAL_27355</name>
</gene>
<accession>A0A6N9U2A7</accession>
<name>A0A6N9U2A7_STRHA</name>
<organism evidence="3 4">
    <name type="scientific">Streptomyces halstedii</name>
    <dbReference type="NCBI Taxonomy" id="1944"/>
    <lineage>
        <taxon>Bacteria</taxon>
        <taxon>Bacillati</taxon>
        <taxon>Actinomycetota</taxon>
        <taxon>Actinomycetes</taxon>
        <taxon>Kitasatosporales</taxon>
        <taxon>Streptomycetaceae</taxon>
        <taxon>Streptomyces</taxon>
    </lineage>
</organism>
<reference evidence="3 4" key="1">
    <citation type="submission" date="2020-01" db="EMBL/GenBank/DDBJ databases">
        <title>Insect and environment-associated Actinomycetes.</title>
        <authorList>
            <person name="Currrie C."/>
            <person name="Chevrette M."/>
            <person name="Carlson C."/>
            <person name="Stubbendieck R."/>
            <person name="Wendt-Pienkowski E."/>
        </authorList>
    </citation>
    <scope>NUCLEOTIDE SEQUENCE [LARGE SCALE GENOMIC DNA]</scope>
    <source>
        <strain evidence="3 4">SID11342</strain>
    </source>
</reference>
<protein>
    <submittedName>
        <fullName evidence="3">Uncharacterized protein</fullName>
    </submittedName>
</protein>
<proteinExistence type="predicted"/>
<feature type="transmembrane region" description="Helical" evidence="1">
    <location>
        <begin position="6"/>
        <end position="24"/>
    </location>
</feature>
<keyword evidence="1" id="KW-1133">Transmembrane helix</keyword>
<dbReference type="GeneID" id="97298526"/>
<evidence type="ECO:0000313" key="4">
    <source>
        <dbReference type="Proteomes" id="UP000471293"/>
    </source>
</evidence>
<keyword evidence="5" id="KW-1185">Reference proteome</keyword>
<evidence type="ECO:0000313" key="2">
    <source>
        <dbReference type="EMBL" id="MBV7673165.1"/>
    </source>
</evidence>
<dbReference type="EMBL" id="JAAGLQ010000437">
    <property type="protein sequence ID" value="NEA17797.1"/>
    <property type="molecule type" value="Genomic_DNA"/>
</dbReference>
<comment type="caution">
    <text evidence="3">The sequence shown here is derived from an EMBL/GenBank/DDBJ whole genome shotgun (WGS) entry which is preliminary data.</text>
</comment>
<dbReference type="RefSeq" id="WP_157841332.1">
    <property type="nucleotide sequence ID" value="NZ_CP108743.1"/>
</dbReference>
<keyword evidence="1" id="KW-0472">Membrane</keyword>
<keyword evidence="1" id="KW-0812">Transmembrane</keyword>
<dbReference type="Proteomes" id="UP000735541">
    <property type="component" value="Unassembled WGS sequence"/>
</dbReference>
<reference evidence="2 5" key="2">
    <citation type="submission" date="2021-07" db="EMBL/GenBank/DDBJ databases">
        <title>Sequencing Streptomyces halstedii LGO-A4 genome an citrus endophytic actinomycete.</title>
        <authorList>
            <person name="Samborskyy M."/>
            <person name="Scott N."/>
            <person name="Deglau R."/>
            <person name="Dickens S."/>
            <person name="Oliveira L.G."/>
        </authorList>
    </citation>
    <scope>NUCLEOTIDE SEQUENCE [LARGE SCALE GENOMIC DNA]</scope>
    <source>
        <strain evidence="2 5">LGO-A4</strain>
    </source>
</reference>
<evidence type="ECO:0000256" key="1">
    <source>
        <dbReference type="SAM" id="Phobius"/>
    </source>
</evidence>
<sequence>MAGTTAFVMVLLGVCVVGLAAVIARARVEIARIDASTGQRGTDPRR</sequence>
<evidence type="ECO:0000313" key="3">
    <source>
        <dbReference type="EMBL" id="NEA17797.1"/>
    </source>
</evidence>
<dbReference type="EMBL" id="JAHUVW010000002">
    <property type="protein sequence ID" value="MBV7673165.1"/>
    <property type="molecule type" value="Genomic_DNA"/>
</dbReference>
<dbReference type="AlphaFoldDB" id="A0A6N9U2A7"/>
<evidence type="ECO:0000313" key="5">
    <source>
        <dbReference type="Proteomes" id="UP000735541"/>
    </source>
</evidence>